<comment type="caution">
    <text evidence="1">The sequence shown here is derived from an EMBL/GenBank/DDBJ whole genome shotgun (WGS) entry which is preliminary data.</text>
</comment>
<evidence type="ECO:0008006" key="3">
    <source>
        <dbReference type="Google" id="ProtNLM"/>
    </source>
</evidence>
<sequence>MSTAALLKAFEHYKTALLTTYQRDGTTSVDTPVRIVIDGDRVLFSTWQDSAKARRLHGYPVADLRPCTSKGHPTGSPIRGQVHLLEGAEAQRASRLLSRRHPVLQGWGVPLSHRLLRYEALHYELRPFDEGAIESAEGWPD</sequence>
<accession>A0ABP7FG45</accession>
<dbReference type="InterPro" id="IPR012349">
    <property type="entry name" value="Split_barrel_FMN-bd"/>
</dbReference>
<name>A0ABP7FG45_9ACTN</name>
<dbReference type="EMBL" id="BAABDD010000006">
    <property type="protein sequence ID" value="GAA3738758.1"/>
    <property type="molecule type" value="Genomic_DNA"/>
</dbReference>
<evidence type="ECO:0000313" key="2">
    <source>
        <dbReference type="Proteomes" id="UP001500908"/>
    </source>
</evidence>
<evidence type="ECO:0000313" key="1">
    <source>
        <dbReference type="EMBL" id="GAA3738758.1"/>
    </source>
</evidence>
<proteinExistence type="predicted"/>
<gene>
    <name evidence="1" type="ORF">GCM10022402_18310</name>
</gene>
<organism evidence="1 2">
    <name type="scientific">Salinactinospora qingdaonensis</name>
    <dbReference type="NCBI Taxonomy" id="702744"/>
    <lineage>
        <taxon>Bacteria</taxon>
        <taxon>Bacillati</taxon>
        <taxon>Actinomycetota</taxon>
        <taxon>Actinomycetes</taxon>
        <taxon>Streptosporangiales</taxon>
        <taxon>Nocardiopsidaceae</taxon>
        <taxon>Salinactinospora</taxon>
    </lineage>
</organism>
<dbReference type="NCBIfam" id="TIGR03666">
    <property type="entry name" value="Rv2061_F420"/>
    <property type="match status" value="1"/>
</dbReference>
<reference evidence="2" key="1">
    <citation type="journal article" date="2019" name="Int. J. Syst. Evol. Microbiol.">
        <title>The Global Catalogue of Microorganisms (GCM) 10K type strain sequencing project: providing services to taxonomists for standard genome sequencing and annotation.</title>
        <authorList>
            <consortium name="The Broad Institute Genomics Platform"/>
            <consortium name="The Broad Institute Genome Sequencing Center for Infectious Disease"/>
            <person name="Wu L."/>
            <person name="Ma J."/>
        </authorList>
    </citation>
    <scope>NUCLEOTIDE SEQUENCE [LARGE SCALE GENOMIC DNA]</scope>
    <source>
        <strain evidence="2">JCM 17137</strain>
    </source>
</reference>
<dbReference type="InterPro" id="IPR019965">
    <property type="entry name" value="PPOX_F420-dep_Rv2061_put"/>
</dbReference>
<dbReference type="Proteomes" id="UP001500908">
    <property type="component" value="Unassembled WGS sequence"/>
</dbReference>
<protein>
    <recommendedName>
        <fullName evidence="3">Pyridoxamine 5'-phosphate oxidase</fullName>
    </recommendedName>
</protein>
<dbReference type="SUPFAM" id="SSF50475">
    <property type="entry name" value="FMN-binding split barrel"/>
    <property type="match status" value="1"/>
</dbReference>
<keyword evidence="2" id="KW-1185">Reference proteome</keyword>
<dbReference type="Gene3D" id="2.30.110.10">
    <property type="entry name" value="Electron Transport, Fmn-binding Protein, Chain A"/>
    <property type="match status" value="1"/>
</dbReference>
<dbReference type="RefSeq" id="WP_344969569.1">
    <property type="nucleotide sequence ID" value="NZ_BAABDD010000006.1"/>
</dbReference>